<evidence type="ECO:0000313" key="2">
    <source>
        <dbReference type="Proteomes" id="UP000001680"/>
    </source>
</evidence>
<proteinExistence type="predicted"/>
<reference evidence="2" key="1">
    <citation type="submission" date="2008-04" db="EMBL/GenBank/DDBJ databases">
        <title>Complete sequence of chromosome 3 of Burkholderia ambifaria MC40-6.</title>
        <authorList>
            <person name="Copeland A."/>
            <person name="Lucas S."/>
            <person name="Lapidus A."/>
            <person name="Glavina del Rio T."/>
            <person name="Dalin E."/>
            <person name="Tice H."/>
            <person name="Pitluck S."/>
            <person name="Chain P."/>
            <person name="Malfatti S."/>
            <person name="Shin M."/>
            <person name="Vergez L."/>
            <person name="Lang D."/>
            <person name="Schmutz J."/>
            <person name="Larimer F."/>
            <person name="Land M."/>
            <person name="Hauser L."/>
            <person name="Kyrpides N."/>
            <person name="Lykidis A."/>
            <person name="Ramette A."/>
            <person name="Konstantinidis K."/>
            <person name="Tiedje J."/>
            <person name="Richardson P."/>
        </authorList>
    </citation>
    <scope>NUCLEOTIDE SEQUENCE [LARGE SCALE GENOMIC DNA]</scope>
    <source>
        <strain evidence="2">MC40-6</strain>
    </source>
</reference>
<protein>
    <submittedName>
        <fullName evidence="1">Uncharacterized protein</fullName>
    </submittedName>
</protein>
<dbReference type="EMBL" id="CP001027">
    <property type="protein sequence ID" value="ACB68736.1"/>
    <property type="molecule type" value="Genomic_DNA"/>
</dbReference>
<name>B1Z4S3_BURA4</name>
<evidence type="ECO:0000313" key="1">
    <source>
        <dbReference type="EMBL" id="ACB68736.1"/>
    </source>
</evidence>
<dbReference type="KEGG" id="bac:BamMC406_6303"/>
<sequence length="70" mass="7894">MLQLSALPHLSSLSDRERAGLLMLLPSRSASQRLALINMYPSLVKLPEQQKELLLDKLEKIVPVTVSERQ</sequence>
<dbReference type="OrthoDB" id="9034251at2"/>
<dbReference type="AlphaFoldDB" id="B1Z4S3"/>
<organism evidence="1 2">
    <name type="scientific">Burkholderia ambifaria (strain MC40-6)</name>
    <dbReference type="NCBI Taxonomy" id="398577"/>
    <lineage>
        <taxon>Bacteria</taxon>
        <taxon>Pseudomonadati</taxon>
        <taxon>Pseudomonadota</taxon>
        <taxon>Betaproteobacteria</taxon>
        <taxon>Burkholderiales</taxon>
        <taxon>Burkholderiaceae</taxon>
        <taxon>Burkholderia</taxon>
        <taxon>Burkholderia cepacia complex</taxon>
    </lineage>
</organism>
<gene>
    <name evidence="1" type="ordered locus">BamMC406_6303</name>
</gene>
<accession>B1Z4S3</accession>
<dbReference type="Proteomes" id="UP000001680">
    <property type="component" value="Chromosome 3"/>
</dbReference>
<dbReference type="HOGENOM" id="CLU_2750996_0_0_4"/>